<evidence type="ECO:0000313" key="1">
    <source>
        <dbReference type="EMBL" id="CAG8474363.1"/>
    </source>
</evidence>
<reference evidence="1" key="1">
    <citation type="submission" date="2021-06" db="EMBL/GenBank/DDBJ databases">
        <authorList>
            <person name="Kallberg Y."/>
            <person name="Tangrot J."/>
            <person name="Rosling A."/>
        </authorList>
    </citation>
    <scope>NUCLEOTIDE SEQUENCE</scope>
    <source>
        <strain evidence="1">28 12/20/2015</strain>
    </source>
</reference>
<gene>
    <name evidence="1" type="ORF">SPELUC_LOCUS1841</name>
</gene>
<evidence type="ECO:0000313" key="2">
    <source>
        <dbReference type="Proteomes" id="UP000789366"/>
    </source>
</evidence>
<name>A0ACA9KI93_9GLOM</name>
<organism evidence="1 2">
    <name type="scientific">Cetraspora pellucida</name>
    <dbReference type="NCBI Taxonomy" id="1433469"/>
    <lineage>
        <taxon>Eukaryota</taxon>
        <taxon>Fungi</taxon>
        <taxon>Fungi incertae sedis</taxon>
        <taxon>Mucoromycota</taxon>
        <taxon>Glomeromycotina</taxon>
        <taxon>Glomeromycetes</taxon>
        <taxon>Diversisporales</taxon>
        <taxon>Gigasporaceae</taxon>
        <taxon>Cetraspora</taxon>
    </lineage>
</organism>
<dbReference type="EMBL" id="CAJVPW010001066">
    <property type="protein sequence ID" value="CAG8474363.1"/>
    <property type="molecule type" value="Genomic_DNA"/>
</dbReference>
<accession>A0ACA9KI93</accession>
<dbReference type="Proteomes" id="UP000789366">
    <property type="component" value="Unassembled WGS sequence"/>
</dbReference>
<protein>
    <submittedName>
        <fullName evidence="1">14527_t:CDS:1</fullName>
    </submittedName>
</protein>
<keyword evidence="2" id="KW-1185">Reference proteome</keyword>
<sequence>MTKALRNNKALTNKIKHQQIIKVLRNNKLQQIIKALRNNKVSTNNKSYKK</sequence>
<comment type="caution">
    <text evidence="1">The sequence shown here is derived from an EMBL/GenBank/DDBJ whole genome shotgun (WGS) entry which is preliminary data.</text>
</comment>
<proteinExistence type="predicted"/>